<organism evidence="2">
    <name type="scientific">Indivirus ILV1</name>
    <dbReference type="NCBI Taxonomy" id="1977633"/>
    <lineage>
        <taxon>Viruses</taxon>
        <taxon>Varidnaviria</taxon>
        <taxon>Bamfordvirae</taxon>
        <taxon>Nucleocytoviricota</taxon>
        <taxon>Megaviricetes</taxon>
        <taxon>Imitervirales</taxon>
        <taxon>Mimiviridae</taxon>
        <taxon>Klosneuvirinae</taxon>
        <taxon>Indivirus</taxon>
    </lineage>
</organism>
<gene>
    <name evidence="2" type="ORF">Indivirus_1_34</name>
</gene>
<feature type="compositionally biased region" description="Basic and acidic residues" evidence="1">
    <location>
        <begin position="150"/>
        <end position="177"/>
    </location>
</feature>
<accession>A0A1V0SCJ0</accession>
<evidence type="ECO:0000256" key="1">
    <source>
        <dbReference type="SAM" id="MobiDB-lite"/>
    </source>
</evidence>
<dbReference type="EMBL" id="KY684085">
    <property type="protein sequence ID" value="ARF09411.1"/>
    <property type="molecule type" value="Genomic_DNA"/>
</dbReference>
<evidence type="ECO:0000313" key="2">
    <source>
        <dbReference type="EMBL" id="ARF09411.1"/>
    </source>
</evidence>
<name>A0A1V0SCJ0_9VIRU</name>
<feature type="region of interest" description="Disordered" evidence="1">
    <location>
        <begin position="150"/>
        <end position="217"/>
    </location>
</feature>
<protein>
    <submittedName>
        <fullName evidence="2">Uncharacterized protein</fullName>
    </submittedName>
</protein>
<proteinExistence type="predicted"/>
<reference evidence="2" key="1">
    <citation type="journal article" date="2017" name="Science">
        <title>Giant viruses with an expanded complement of translation system components.</title>
        <authorList>
            <person name="Schulz F."/>
            <person name="Yutin N."/>
            <person name="Ivanova N.N."/>
            <person name="Ortega D.R."/>
            <person name="Lee T.K."/>
            <person name="Vierheilig J."/>
            <person name="Daims H."/>
            <person name="Horn M."/>
            <person name="Wagner M."/>
            <person name="Jensen G.J."/>
            <person name="Kyrpides N.C."/>
            <person name="Koonin E.V."/>
            <person name="Woyke T."/>
        </authorList>
    </citation>
    <scope>NUCLEOTIDE SEQUENCE</scope>
    <source>
        <strain evidence="2">ILV1</strain>
    </source>
</reference>
<sequence>MDFSRSKEISTFESSHGEMSLEPRLQEYLTKKKYYRDNNIEPSFPLEKEFQITSLDIQVIKEYLNGNTNVYEKVSNLYKKEGKQRKYKFASRSLMNDERVPKLKKMPNTDAPINRGMFAPEGSGRFYEDMTKTNNNDQLLNSRDLPKFFDGRGFDPNDNKFQPRIDPKIDPGIEIHSKYQSQYRIPQDPYKPEPYQQPRTTPPAFNERKLKPDLQDNSYLQYGTLKSSNDKQKYNYNQAHKYSAASDMDTKHKMVIPNIGSTSKSDLDYSGYRFVNFLNDDEDMMDPEMENELIRGMPSFRTHNRSYGYRNPQENYFDYIDPQFNDPTHTVESWTRGGDATRLENKTIAKNRVYQREIM</sequence>